<evidence type="ECO:0000256" key="1">
    <source>
        <dbReference type="SAM" id="Phobius"/>
    </source>
</evidence>
<dbReference type="GO" id="GO:0016747">
    <property type="term" value="F:acyltransferase activity, transferring groups other than amino-acyl groups"/>
    <property type="evidence" value="ECO:0007669"/>
    <property type="project" value="InterPro"/>
</dbReference>
<dbReference type="Pfam" id="PF01757">
    <property type="entry name" value="Acyl_transf_3"/>
    <property type="match status" value="1"/>
</dbReference>
<protein>
    <recommendedName>
        <fullName evidence="2">Acyltransferase 3 domain-containing protein</fullName>
    </recommendedName>
</protein>
<dbReference type="InterPro" id="IPR002656">
    <property type="entry name" value="Acyl_transf_3_dom"/>
</dbReference>
<reference evidence="4" key="1">
    <citation type="journal article" date="2015" name="Nat. Genet.">
        <title>The genome and transcriptome of the zoonotic hookworm Ancylostoma ceylanicum identify infection-specific gene families.</title>
        <authorList>
            <person name="Schwarz E.M."/>
            <person name="Hu Y."/>
            <person name="Antoshechkin I."/>
            <person name="Miller M.M."/>
            <person name="Sternberg P.W."/>
            <person name="Aroian R.V."/>
        </authorList>
    </citation>
    <scope>NUCLEOTIDE SEQUENCE</scope>
    <source>
        <strain evidence="4">HY135</strain>
    </source>
</reference>
<organism evidence="3 4">
    <name type="scientific">Ancylostoma ceylanicum</name>
    <dbReference type="NCBI Taxonomy" id="53326"/>
    <lineage>
        <taxon>Eukaryota</taxon>
        <taxon>Metazoa</taxon>
        <taxon>Ecdysozoa</taxon>
        <taxon>Nematoda</taxon>
        <taxon>Chromadorea</taxon>
        <taxon>Rhabditida</taxon>
        <taxon>Rhabditina</taxon>
        <taxon>Rhabditomorpha</taxon>
        <taxon>Strongyloidea</taxon>
        <taxon>Ancylostomatidae</taxon>
        <taxon>Ancylostomatinae</taxon>
        <taxon>Ancylostoma</taxon>
    </lineage>
</organism>
<dbReference type="AlphaFoldDB" id="A0A016TJN8"/>
<keyword evidence="1" id="KW-0472">Membrane</keyword>
<keyword evidence="1" id="KW-1133">Transmembrane helix</keyword>
<evidence type="ECO:0000259" key="2">
    <source>
        <dbReference type="Pfam" id="PF01757"/>
    </source>
</evidence>
<proteinExistence type="predicted"/>
<feature type="transmembrane region" description="Helical" evidence="1">
    <location>
        <begin position="46"/>
        <end position="67"/>
    </location>
</feature>
<evidence type="ECO:0000313" key="3">
    <source>
        <dbReference type="EMBL" id="EYC03184.1"/>
    </source>
</evidence>
<comment type="caution">
    <text evidence="3">The sequence shown here is derived from an EMBL/GenBank/DDBJ whole genome shotgun (WGS) entry which is preliminary data.</text>
</comment>
<dbReference type="EMBL" id="JARK01001431">
    <property type="protein sequence ID" value="EYC03184.1"/>
    <property type="molecule type" value="Genomic_DNA"/>
</dbReference>
<dbReference type="PANTHER" id="PTHR11161:SF12">
    <property type="entry name" value="ACYLTRANSFERASE 3 DOMAIN-CONTAINING PROTEIN-RELATED"/>
    <property type="match status" value="1"/>
</dbReference>
<keyword evidence="1" id="KW-0812">Transmembrane</keyword>
<dbReference type="Proteomes" id="UP000024635">
    <property type="component" value="Unassembled WGS sequence"/>
</dbReference>
<sequence length="219" mass="25001">MLDAGVYTSSVLMEPVHLYHEIRVPTYENESFCVLTAVGEMMPKDYMLAMVPILLWIAMVLYGTMNPRSVLSSLSFRRSFKELTIERHSYLDVLDVFRVIAIIWVMVNHTGSEGRVDILDRLPSAENFKNSVHNNPIFGALLGNSALGVEIFLVLSGLLGARSWLRKADQPFFKHYREFIIRRVLRLAPSIIFFVYIAAGPITKHFLPRLAQKLLKSMI</sequence>
<gene>
    <name evidence="3" type="primary">Acey_s0095.g2808</name>
    <name evidence="3" type="ORF">Y032_0095g2808</name>
</gene>
<dbReference type="InterPro" id="IPR052728">
    <property type="entry name" value="O2_lipid_transport_reg"/>
</dbReference>
<feature type="transmembrane region" description="Helical" evidence="1">
    <location>
        <begin position="137"/>
        <end position="159"/>
    </location>
</feature>
<name>A0A016TJN8_9BILA</name>
<dbReference type="OrthoDB" id="118951at2759"/>
<feature type="transmembrane region" description="Helical" evidence="1">
    <location>
        <begin position="180"/>
        <end position="199"/>
    </location>
</feature>
<evidence type="ECO:0000313" key="4">
    <source>
        <dbReference type="Proteomes" id="UP000024635"/>
    </source>
</evidence>
<accession>A0A016TJN8</accession>
<feature type="domain" description="Acyltransferase 3" evidence="2">
    <location>
        <begin position="94"/>
        <end position="199"/>
    </location>
</feature>
<dbReference type="PANTHER" id="PTHR11161">
    <property type="entry name" value="O-ACYLTRANSFERASE"/>
    <property type="match status" value="1"/>
</dbReference>
<keyword evidence="4" id="KW-1185">Reference proteome</keyword>